<reference evidence="2" key="1">
    <citation type="submission" date="2016-11" db="EMBL/GenBank/DDBJ databases">
        <authorList>
            <person name="Jaros S."/>
            <person name="Januszkiewicz K."/>
            <person name="Wedrychowicz H."/>
        </authorList>
    </citation>
    <scope>NUCLEOTIDE SEQUENCE [LARGE SCALE GENOMIC DNA]</scope>
    <source>
        <strain evidence="2">CGMCC 4.3555</strain>
    </source>
</reference>
<sequence>MRKDIPLDLVVVTPDPAWARRAEDLADELYVSLQPLAVHVEHIGSTAVPGMAAKPVLDLQVSVRDLEEVEGAFDEALAGHGFVRAPYRQDHVPAGSDDDPARWAKRLWTRRGSPEPDVNLHVRVVGSPNERLALLFRDWLRAHREAVPAYARFKQLLAEAVADLATYADVKDPVVDLVVTVAEPWAQARGWQASTTMTVRPAARRP</sequence>
<dbReference type="EMBL" id="FRBK01000014">
    <property type="protein sequence ID" value="SHM77221.1"/>
    <property type="molecule type" value="Genomic_DNA"/>
</dbReference>
<evidence type="ECO:0000313" key="2">
    <source>
        <dbReference type="Proteomes" id="UP000184388"/>
    </source>
</evidence>
<gene>
    <name evidence="1" type="ORF">SAMN05216268_11468</name>
</gene>
<dbReference type="PANTHER" id="PTHR34822">
    <property type="entry name" value="GRPB DOMAIN PROTEIN (AFU_ORTHOLOGUE AFUA_1G01530)"/>
    <property type="match status" value="1"/>
</dbReference>
<organism evidence="1 2">
    <name type="scientific">Streptomyces yunnanensis</name>
    <dbReference type="NCBI Taxonomy" id="156453"/>
    <lineage>
        <taxon>Bacteria</taxon>
        <taxon>Bacillati</taxon>
        <taxon>Actinomycetota</taxon>
        <taxon>Actinomycetes</taxon>
        <taxon>Kitasatosporales</taxon>
        <taxon>Streptomycetaceae</taxon>
        <taxon>Streptomyces</taxon>
    </lineage>
</organism>
<proteinExistence type="predicted"/>
<accession>A0A9X8N2R4</accession>
<evidence type="ECO:0000313" key="1">
    <source>
        <dbReference type="EMBL" id="SHM77221.1"/>
    </source>
</evidence>
<dbReference type="Proteomes" id="UP000184388">
    <property type="component" value="Unassembled WGS sequence"/>
</dbReference>
<dbReference type="SUPFAM" id="SSF81301">
    <property type="entry name" value="Nucleotidyltransferase"/>
    <property type="match status" value="1"/>
</dbReference>
<dbReference type="AlphaFoldDB" id="A0A9X8N2R4"/>
<dbReference type="RefSeq" id="WP_286160381.1">
    <property type="nucleotide sequence ID" value="NZ_FRBK01000014.1"/>
</dbReference>
<comment type="caution">
    <text evidence="1">The sequence shown here is derived from an EMBL/GenBank/DDBJ whole genome shotgun (WGS) entry which is preliminary data.</text>
</comment>
<dbReference type="InterPro" id="IPR007344">
    <property type="entry name" value="GrpB/CoaE"/>
</dbReference>
<protein>
    <submittedName>
        <fullName evidence="1">GrpB domain, predicted nucleotidyltransferase, UPF0157 family</fullName>
    </submittedName>
</protein>
<dbReference type="Gene3D" id="3.30.460.10">
    <property type="entry name" value="Beta Polymerase, domain 2"/>
    <property type="match status" value="1"/>
</dbReference>
<dbReference type="Pfam" id="PF04229">
    <property type="entry name" value="GrpB"/>
    <property type="match status" value="1"/>
</dbReference>
<dbReference type="InterPro" id="IPR043519">
    <property type="entry name" value="NT_sf"/>
</dbReference>
<dbReference type="PANTHER" id="PTHR34822:SF1">
    <property type="entry name" value="GRPB FAMILY PROTEIN"/>
    <property type="match status" value="1"/>
</dbReference>
<name>A0A9X8N2R4_9ACTN</name>